<reference evidence="5" key="2">
    <citation type="submission" date="2021-08" db="EMBL/GenBank/DDBJ databases">
        <authorList>
            <person name="Gostincar C."/>
            <person name="Sun X."/>
            <person name="Song Z."/>
            <person name="Gunde-Cimerman N."/>
        </authorList>
    </citation>
    <scope>NUCLEOTIDE SEQUENCE</scope>
    <source>
        <strain evidence="5">EXF-9298</strain>
    </source>
</reference>
<dbReference type="PANTHER" id="PTHR16166:SF93">
    <property type="entry name" value="INTERMEMBRANE LIPID TRANSFER PROTEIN VPS13"/>
    <property type="match status" value="1"/>
</dbReference>
<keyword evidence="6" id="KW-1185">Reference proteome</keyword>
<dbReference type="GO" id="GO:0006623">
    <property type="term" value="P:protein targeting to vacuole"/>
    <property type="evidence" value="ECO:0007669"/>
    <property type="project" value="TreeGrafter"/>
</dbReference>
<evidence type="ECO:0000313" key="5">
    <source>
        <dbReference type="EMBL" id="KAG9968604.1"/>
    </source>
</evidence>
<feature type="non-terminal residue" evidence="5">
    <location>
        <position position="393"/>
    </location>
</feature>
<gene>
    <name evidence="5" type="ORF">KCU98_g15632</name>
</gene>
<dbReference type="PANTHER" id="PTHR16166">
    <property type="entry name" value="VACUOLAR PROTEIN SORTING-ASSOCIATED PROTEIN VPS13"/>
    <property type="match status" value="1"/>
</dbReference>
<evidence type="ECO:0000256" key="1">
    <source>
        <dbReference type="ARBA" id="ARBA00006545"/>
    </source>
</evidence>
<dbReference type="Proteomes" id="UP000729357">
    <property type="component" value="Unassembled WGS sequence"/>
</dbReference>
<sequence>MLEGLVSNLLNRFLGMYVQNFDPKQLNVGIWSGDVKLRDLELRREALDQLHLPINVVEGHLGSLTLSIPWSNLRGKPVQVKIEDVYLLAAPREDQDYNPEDQDKRDHAVKMEKLDSAELLKERTAEGMSQEEQQKNQSFTASLVTAIVDNLQISVKNVHVRYEDSISDPGHPFAAGLTLQELSAVSTDENWKPTFIQSTSAGSTHKLATLGALAIYWDTDAKLLGSGKGSQTAEEQGIDRTTIIDKFRDMIAKKDDTEFGAHQYILKPVTGRAGLEIDKTGKLDRPKMKARLLFNELGFVIDDDQYRDALMLVDLFHYFIRHQEYRKFQPKSSPKEDPRAWLRFATKSVYDKIHERNRRWTWAYFKERRDDRIKYIDLFKKKKKEEKLTPEEV</sequence>
<feature type="domain" description="Chorein N-terminal" evidence="4">
    <location>
        <begin position="1"/>
        <end position="392"/>
    </location>
</feature>
<dbReference type="GO" id="GO:0045324">
    <property type="term" value="P:late endosome to vacuole transport"/>
    <property type="evidence" value="ECO:0007669"/>
    <property type="project" value="TreeGrafter"/>
</dbReference>
<dbReference type="InterPro" id="IPR026847">
    <property type="entry name" value="VPS13"/>
</dbReference>
<feature type="region of interest" description="Disordered" evidence="3">
    <location>
        <begin position="93"/>
        <end position="113"/>
    </location>
</feature>
<evidence type="ECO:0000259" key="4">
    <source>
        <dbReference type="Pfam" id="PF12624"/>
    </source>
</evidence>
<proteinExistence type="inferred from homology"/>
<comment type="similarity">
    <text evidence="1">Belongs to the VPS13 family.</text>
</comment>
<reference evidence="5" key="1">
    <citation type="journal article" date="2021" name="J Fungi (Basel)">
        <title>Virulence traits and population genomics of the black yeast Aureobasidium melanogenum.</title>
        <authorList>
            <person name="Cernosa A."/>
            <person name="Sun X."/>
            <person name="Gostincar C."/>
            <person name="Fang C."/>
            <person name="Gunde-Cimerman N."/>
            <person name="Song Z."/>
        </authorList>
    </citation>
    <scope>NUCLEOTIDE SEQUENCE</scope>
    <source>
        <strain evidence="5">EXF-9298</strain>
    </source>
</reference>
<evidence type="ECO:0000313" key="6">
    <source>
        <dbReference type="Proteomes" id="UP000729357"/>
    </source>
</evidence>
<evidence type="ECO:0000256" key="3">
    <source>
        <dbReference type="SAM" id="MobiDB-lite"/>
    </source>
</evidence>
<comment type="caution">
    <text evidence="5">The sequence shown here is derived from an EMBL/GenBank/DDBJ whole genome shotgun (WGS) entry which is preliminary data.</text>
</comment>
<accession>A0A9P8JN56</accession>
<dbReference type="AlphaFoldDB" id="A0A9P8JN56"/>
<dbReference type="InterPro" id="IPR026854">
    <property type="entry name" value="VPS13_N"/>
</dbReference>
<dbReference type="GO" id="GO:0007005">
    <property type="term" value="P:mitochondrion organization"/>
    <property type="evidence" value="ECO:0007669"/>
    <property type="project" value="TreeGrafter"/>
</dbReference>
<dbReference type="EMBL" id="JAHFXS010003356">
    <property type="protein sequence ID" value="KAG9968604.1"/>
    <property type="molecule type" value="Genomic_DNA"/>
</dbReference>
<dbReference type="Pfam" id="PF12624">
    <property type="entry name" value="VPS13_N"/>
    <property type="match status" value="1"/>
</dbReference>
<evidence type="ECO:0000256" key="2">
    <source>
        <dbReference type="ARBA" id="ARBA00022448"/>
    </source>
</evidence>
<keyword evidence="2" id="KW-0813">Transport</keyword>
<name>A0A9P8JN56_AURME</name>
<organism evidence="5 6">
    <name type="scientific">Aureobasidium melanogenum</name>
    <name type="common">Aureobasidium pullulans var. melanogenum</name>
    <dbReference type="NCBI Taxonomy" id="46634"/>
    <lineage>
        <taxon>Eukaryota</taxon>
        <taxon>Fungi</taxon>
        <taxon>Dikarya</taxon>
        <taxon>Ascomycota</taxon>
        <taxon>Pezizomycotina</taxon>
        <taxon>Dothideomycetes</taxon>
        <taxon>Dothideomycetidae</taxon>
        <taxon>Dothideales</taxon>
        <taxon>Saccotheciaceae</taxon>
        <taxon>Aureobasidium</taxon>
    </lineage>
</organism>
<dbReference type="GO" id="GO:0045053">
    <property type="term" value="P:protein retention in Golgi apparatus"/>
    <property type="evidence" value="ECO:0007669"/>
    <property type="project" value="TreeGrafter"/>
</dbReference>
<protein>
    <submittedName>
        <fullName evidence="5">Vacuolar protein sorting-associated protein 13</fullName>
    </submittedName>
</protein>